<evidence type="ECO:0000256" key="1">
    <source>
        <dbReference type="SAM" id="MobiDB-lite"/>
    </source>
</evidence>
<accession>A0A1P8DTM5</accession>
<reference evidence="3" key="1">
    <citation type="submission" date="2016-10" db="EMBL/GenBank/DDBJ databases">
        <title>Complete genome of Salmonella enterica bacteriophage Sasha.</title>
        <authorList>
            <person name="Zeng C."/>
            <person name="Xie Y."/>
            <person name="Gill J.J."/>
        </authorList>
    </citation>
    <scope>NUCLEOTIDE SEQUENCE [LARGE SCALE GENOMIC DNA]</scope>
</reference>
<organism evidence="2 3">
    <name type="scientific">Salmonella phage vB_SenS_Sasha</name>
    <dbReference type="NCBI Taxonomy" id="1913114"/>
    <lineage>
        <taxon>Viruses</taxon>
        <taxon>Duplodnaviria</taxon>
        <taxon>Heunggongvirae</taxon>
        <taxon>Uroviricota</taxon>
        <taxon>Caudoviricetes</taxon>
        <taxon>Sashavirus</taxon>
        <taxon>Sashavirus sasha</taxon>
    </lineage>
</organism>
<protein>
    <submittedName>
        <fullName evidence="2">Uncharacterized protein</fullName>
    </submittedName>
</protein>
<sequence>MRTDGTTHLRRAKSMKIGFLSGVTKPAHEGANALMLKSHSEPPAVVLLKSTFSAALAEKELEQKVRDFLSNSWMLNDALYESAEDIAKDDSITDKQAALRDAVNEYIITLQQAAGISLNKAKEGKTEDGKVFPASDYAYVPDPEKPSTWKLRLTVTPGGEPDARIVGAALAALGPGYRGNKVEIPEADLAGVKNKVRSAWKKLHPDQEVPQVLKTAEEIEMSELELEKYKALAEMNDVHKAYHNSLPESDQEAFRKMDATARDALVTMAKQADESFTTIAGQVVQKSVAGPMYDVLKSQDEQLRKAQTEAALAKAEKTVNTDFAHIPGEMVQKTQMVMTLERLPEADRNFLVEKLKQADELWKARKEPAAPNGSGKGSSALEDMINEWLKANPGKTRTQAMQAVSATKKGQEAIEAMRGDE</sequence>
<evidence type="ECO:0000313" key="2">
    <source>
        <dbReference type="EMBL" id="APU92790.1"/>
    </source>
</evidence>
<feature type="region of interest" description="Disordered" evidence="1">
    <location>
        <begin position="363"/>
        <end position="383"/>
    </location>
</feature>
<gene>
    <name evidence="2" type="ORF">CPTSasha_34</name>
</gene>
<proteinExistence type="predicted"/>
<name>A0A1P8DTM5_9CAUD</name>
<dbReference type="Proteomes" id="UP000223290">
    <property type="component" value="Segment"/>
</dbReference>
<keyword evidence="3" id="KW-1185">Reference proteome</keyword>
<dbReference type="EMBL" id="KX987158">
    <property type="protein sequence ID" value="APU92790.1"/>
    <property type="molecule type" value="Genomic_DNA"/>
</dbReference>
<evidence type="ECO:0000313" key="3">
    <source>
        <dbReference type="Proteomes" id="UP000223290"/>
    </source>
</evidence>